<dbReference type="SMART" id="SM00530">
    <property type="entry name" value="HTH_XRE"/>
    <property type="match status" value="1"/>
</dbReference>
<sequence>MTSIESDARLEFGLLIKTARAGLKLNRFRFARLVGVKVEVIRRLEHGVVNPTRRELVRAIKVCRLSDEKKNEAYCLLRIFSSRRQKRSKFHLHCTIIQNRKRG</sequence>
<dbReference type="SUPFAM" id="SSF47413">
    <property type="entry name" value="lambda repressor-like DNA-binding domains"/>
    <property type="match status" value="1"/>
</dbReference>
<accession>A0A1G2T9Q4</accession>
<dbReference type="InterPro" id="IPR001387">
    <property type="entry name" value="Cro/C1-type_HTH"/>
</dbReference>
<evidence type="ECO:0000313" key="2">
    <source>
        <dbReference type="EMBL" id="OHA93882.1"/>
    </source>
</evidence>
<dbReference type="CDD" id="cd00093">
    <property type="entry name" value="HTH_XRE"/>
    <property type="match status" value="1"/>
</dbReference>
<comment type="caution">
    <text evidence="2">The sequence shown here is derived from an EMBL/GenBank/DDBJ whole genome shotgun (WGS) entry which is preliminary data.</text>
</comment>
<dbReference type="Proteomes" id="UP000179264">
    <property type="component" value="Unassembled WGS sequence"/>
</dbReference>
<protein>
    <recommendedName>
        <fullName evidence="1">HTH cro/C1-type domain-containing protein</fullName>
    </recommendedName>
</protein>
<organism evidence="2 3">
    <name type="scientific">Candidatus Zambryskibacteria bacterium RIFCSPHIGHO2_02_38_10.5</name>
    <dbReference type="NCBI Taxonomy" id="1802742"/>
    <lineage>
        <taxon>Bacteria</taxon>
        <taxon>Candidatus Zambryskiibacteriota</taxon>
    </lineage>
</organism>
<gene>
    <name evidence="2" type="ORF">A2W58_00365</name>
</gene>
<dbReference type="Gene3D" id="1.10.260.40">
    <property type="entry name" value="lambda repressor-like DNA-binding domains"/>
    <property type="match status" value="1"/>
</dbReference>
<dbReference type="EMBL" id="MHVL01000007">
    <property type="protein sequence ID" value="OHA93882.1"/>
    <property type="molecule type" value="Genomic_DNA"/>
</dbReference>
<evidence type="ECO:0000259" key="1">
    <source>
        <dbReference type="SMART" id="SM00530"/>
    </source>
</evidence>
<dbReference type="AlphaFoldDB" id="A0A1G2T9Q4"/>
<dbReference type="GO" id="GO:0003677">
    <property type="term" value="F:DNA binding"/>
    <property type="evidence" value="ECO:0007669"/>
    <property type="project" value="InterPro"/>
</dbReference>
<name>A0A1G2T9Q4_9BACT</name>
<proteinExistence type="predicted"/>
<feature type="domain" description="HTH cro/C1-type" evidence="1">
    <location>
        <begin position="15"/>
        <end position="70"/>
    </location>
</feature>
<evidence type="ECO:0000313" key="3">
    <source>
        <dbReference type="Proteomes" id="UP000179264"/>
    </source>
</evidence>
<dbReference type="InterPro" id="IPR010982">
    <property type="entry name" value="Lambda_DNA-bd_dom_sf"/>
</dbReference>
<reference evidence="2 3" key="1">
    <citation type="journal article" date="2016" name="Nat. Commun.">
        <title>Thousands of microbial genomes shed light on interconnected biogeochemical processes in an aquifer system.</title>
        <authorList>
            <person name="Anantharaman K."/>
            <person name="Brown C.T."/>
            <person name="Hug L.A."/>
            <person name="Sharon I."/>
            <person name="Castelle C.J."/>
            <person name="Probst A.J."/>
            <person name="Thomas B.C."/>
            <person name="Singh A."/>
            <person name="Wilkins M.J."/>
            <person name="Karaoz U."/>
            <person name="Brodie E.L."/>
            <person name="Williams K.H."/>
            <person name="Hubbard S.S."/>
            <person name="Banfield J.F."/>
        </authorList>
    </citation>
    <scope>NUCLEOTIDE SEQUENCE [LARGE SCALE GENOMIC DNA]</scope>
</reference>